<keyword evidence="1" id="KW-0732">Signal</keyword>
<dbReference type="OrthoDB" id="9806357at2"/>
<name>A0A2R8AY50_9RHOB</name>
<dbReference type="AlphaFoldDB" id="A0A2R8AY50"/>
<dbReference type="Proteomes" id="UP000244904">
    <property type="component" value="Unassembled WGS sequence"/>
</dbReference>
<evidence type="ECO:0000313" key="3">
    <source>
        <dbReference type="Proteomes" id="UP000244904"/>
    </source>
</evidence>
<proteinExistence type="predicted"/>
<dbReference type="RefSeq" id="WP_108886654.1">
    <property type="nucleotide sequence ID" value="NZ_OMOJ01000005.1"/>
</dbReference>
<dbReference type="InterPro" id="IPR021516">
    <property type="entry name" value="DUF3179"/>
</dbReference>
<evidence type="ECO:0000313" key="2">
    <source>
        <dbReference type="EMBL" id="SPF80799.1"/>
    </source>
</evidence>
<organism evidence="2 3">
    <name type="scientific">Pseudoprimorskyibacter insulae</name>
    <dbReference type="NCBI Taxonomy" id="1695997"/>
    <lineage>
        <taxon>Bacteria</taxon>
        <taxon>Pseudomonadati</taxon>
        <taxon>Pseudomonadota</taxon>
        <taxon>Alphaproteobacteria</taxon>
        <taxon>Rhodobacterales</taxon>
        <taxon>Paracoccaceae</taxon>
        <taxon>Pseudoprimorskyibacter</taxon>
    </lineage>
</organism>
<dbReference type="Pfam" id="PF11376">
    <property type="entry name" value="DUF3179"/>
    <property type="match status" value="1"/>
</dbReference>
<evidence type="ECO:0008006" key="4">
    <source>
        <dbReference type="Google" id="ProtNLM"/>
    </source>
</evidence>
<feature type="chain" id="PRO_5015333520" description="DUF3179 domain-containing protein" evidence="1">
    <location>
        <begin position="19"/>
        <end position="320"/>
    </location>
</feature>
<reference evidence="3" key="1">
    <citation type="submission" date="2018-03" db="EMBL/GenBank/DDBJ databases">
        <authorList>
            <person name="Rodrigo-Torres L."/>
            <person name="Arahal R. D."/>
            <person name="Lucena T."/>
        </authorList>
    </citation>
    <scope>NUCLEOTIDE SEQUENCE [LARGE SCALE GENOMIC DNA]</scope>
    <source>
        <strain evidence="3">CECT 8871</strain>
    </source>
</reference>
<sequence length="320" mass="35582">MRLFAILIAMILPYTSSADPSFWRHEWPNTEFSNKSIASWVEILSGGPPKDGIPALTNPRFRTVQEAAEIKPSEPVIVLKITDYPARAYPIRYLIWHEIVNDVVANTPVTVTFCPLCNSVIVFKGVVGGRALTFGVTGKLRNSDMIMYDHQTESWWQQALGVGIVGEMTGQRLEQLPVWTESFAQFSAAHADGLVMQTPQHDRPYGQNPYAKYDSSHRPFLYNGDLPPHGIAPLERVVAIDGRAWPLERLRNLGSIEEAGWRITWTGGQSSALDTAEIAKGRDVGSIRVQGPDGKDVPHDVLFAFAFHAFWPGGVWMLGD</sequence>
<gene>
    <name evidence="2" type="ORF">PRI8871_02611</name>
</gene>
<protein>
    <recommendedName>
        <fullName evidence="4">DUF3179 domain-containing protein</fullName>
    </recommendedName>
</protein>
<feature type="signal peptide" evidence="1">
    <location>
        <begin position="1"/>
        <end position="18"/>
    </location>
</feature>
<evidence type="ECO:0000256" key="1">
    <source>
        <dbReference type="SAM" id="SignalP"/>
    </source>
</evidence>
<keyword evidence="3" id="KW-1185">Reference proteome</keyword>
<accession>A0A2R8AY50</accession>
<dbReference type="EMBL" id="OMOJ01000005">
    <property type="protein sequence ID" value="SPF80799.1"/>
    <property type="molecule type" value="Genomic_DNA"/>
</dbReference>